<dbReference type="RefSeq" id="WP_264244453.1">
    <property type="nucleotide sequence ID" value="NZ_CP107567.1"/>
</dbReference>
<evidence type="ECO:0008006" key="3">
    <source>
        <dbReference type="Google" id="ProtNLM"/>
    </source>
</evidence>
<sequence>MVRRRDVNAAGSGFCWPGRASGKRPATWCTLPATLGAIRRAQVINWAFDKAWCDEYAPWSRHNAQEGYDMLWSCLREADAPLGVISGG</sequence>
<gene>
    <name evidence="1" type="ORF">OGH68_15295</name>
</gene>
<evidence type="ECO:0000313" key="1">
    <source>
        <dbReference type="EMBL" id="UYQ62708.1"/>
    </source>
</evidence>
<dbReference type="Proteomes" id="UP001163878">
    <property type="component" value="Chromosome"/>
</dbReference>
<proteinExistence type="predicted"/>
<name>A0ABY6I709_STRPE</name>
<protein>
    <recommendedName>
        <fullName evidence="3">Resolvase/invertase-type recombinase catalytic domain-containing protein</fullName>
    </recommendedName>
</protein>
<accession>A0ABY6I709</accession>
<reference evidence="1" key="1">
    <citation type="submission" date="2022-10" db="EMBL/GenBank/DDBJ databases">
        <title>Cytochrome P450 Catalyzes Benzene Ring Formation in the Biosynthesis of Trialkyl-Substituted Aromatic Polyketides.</title>
        <authorList>
            <person name="Zhao E."/>
            <person name="Ge H."/>
        </authorList>
    </citation>
    <scope>NUCLEOTIDE SEQUENCE</scope>
    <source>
        <strain evidence="1">NA0869</strain>
    </source>
</reference>
<keyword evidence="2" id="KW-1185">Reference proteome</keyword>
<dbReference type="EMBL" id="CP107567">
    <property type="protein sequence ID" value="UYQ62708.1"/>
    <property type="molecule type" value="Genomic_DNA"/>
</dbReference>
<evidence type="ECO:0000313" key="2">
    <source>
        <dbReference type="Proteomes" id="UP001163878"/>
    </source>
</evidence>
<organism evidence="1 2">
    <name type="scientific">Streptomyces peucetius</name>
    <dbReference type="NCBI Taxonomy" id="1950"/>
    <lineage>
        <taxon>Bacteria</taxon>
        <taxon>Bacillati</taxon>
        <taxon>Actinomycetota</taxon>
        <taxon>Actinomycetes</taxon>
        <taxon>Kitasatosporales</taxon>
        <taxon>Streptomycetaceae</taxon>
        <taxon>Streptomyces</taxon>
    </lineage>
</organism>